<feature type="transmembrane region" description="Helical" evidence="1">
    <location>
        <begin position="111"/>
        <end position="128"/>
    </location>
</feature>
<comment type="caution">
    <text evidence="3">The sequence shown here is derived from an EMBL/GenBank/DDBJ whole genome shotgun (WGS) entry which is preliminary data.</text>
</comment>
<dbReference type="Proteomes" id="UP000011560">
    <property type="component" value="Unassembled WGS sequence"/>
</dbReference>
<dbReference type="RefSeq" id="WP_007701065.1">
    <property type="nucleotide sequence ID" value="NZ_AOIQ01000014.1"/>
</dbReference>
<dbReference type="PANTHER" id="PTHR14969:SF13">
    <property type="entry name" value="AT30094P"/>
    <property type="match status" value="1"/>
</dbReference>
<evidence type="ECO:0000313" key="3">
    <source>
        <dbReference type="EMBL" id="ELZ10909.1"/>
    </source>
</evidence>
<dbReference type="Pfam" id="PF01569">
    <property type="entry name" value="PAP2"/>
    <property type="match status" value="1"/>
</dbReference>
<dbReference type="Gene3D" id="1.20.144.10">
    <property type="entry name" value="Phosphatidic acid phosphatase type 2/haloperoxidase"/>
    <property type="match status" value="1"/>
</dbReference>
<keyword evidence="1" id="KW-0472">Membrane</keyword>
<evidence type="ECO:0000313" key="4">
    <source>
        <dbReference type="Proteomes" id="UP000011560"/>
    </source>
</evidence>
<reference evidence="3 4" key="1">
    <citation type="journal article" date="2014" name="PLoS Genet.">
        <title>Phylogenetically driven sequencing of extremely halophilic archaea reveals strategies for static and dynamic osmo-response.</title>
        <authorList>
            <person name="Becker E.A."/>
            <person name="Seitzer P.M."/>
            <person name="Tritt A."/>
            <person name="Larsen D."/>
            <person name="Krusor M."/>
            <person name="Yao A.I."/>
            <person name="Wu D."/>
            <person name="Madern D."/>
            <person name="Eisen J.A."/>
            <person name="Darling A.E."/>
            <person name="Facciotti M.T."/>
        </authorList>
    </citation>
    <scope>NUCLEOTIDE SEQUENCE [LARGE SCALE GENOMIC DNA]</scope>
    <source>
        <strain evidence="3 4">JCM 14624</strain>
    </source>
</reference>
<protein>
    <submittedName>
        <fullName evidence="3">Phosphoesterase PA-phosphatase-related protein</fullName>
    </submittedName>
</protein>
<dbReference type="EMBL" id="AOIQ01000014">
    <property type="protein sequence ID" value="ELZ10909.1"/>
    <property type="molecule type" value="Genomic_DNA"/>
</dbReference>
<accession>M0BMR2</accession>
<feature type="transmembrane region" description="Helical" evidence="1">
    <location>
        <begin position="52"/>
        <end position="70"/>
    </location>
</feature>
<feature type="transmembrane region" description="Helical" evidence="1">
    <location>
        <begin position="185"/>
        <end position="202"/>
    </location>
</feature>
<keyword evidence="4" id="KW-1185">Reference proteome</keyword>
<dbReference type="STRING" id="1227490.C479_08858"/>
<dbReference type="InterPro" id="IPR036938">
    <property type="entry name" value="PAP2/HPO_sf"/>
</dbReference>
<dbReference type="SMART" id="SM00014">
    <property type="entry name" value="acidPPc"/>
    <property type="match status" value="1"/>
</dbReference>
<feature type="transmembrane region" description="Helical" evidence="1">
    <location>
        <begin position="18"/>
        <end position="45"/>
    </location>
</feature>
<dbReference type="InterPro" id="IPR000326">
    <property type="entry name" value="PAP2/HPO"/>
</dbReference>
<evidence type="ECO:0000256" key="1">
    <source>
        <dbReference type="SAM" id="Phobius"/>
    </source>
</evidence>
<feature type="transmembrane region" description="Helical" evidence="1">
    <location>
        <begin position="160"/>
        <end position="178"/>
    </location>
</feature>
<dbReference type="OrthoDB" id="10182at2157"/>
<dbReference type="AlphaFoldDB" id="M0BMR2"/>
<keyword evidence="1" id="KW-1133">Transmembrane helix</keyword>
<dbReference type="PANTHER" id="PTHR14969">
    <property type="entry name" value="SPHINGOSINE-1-PHOSPHATE PHOSPHOHYDROLASE"/>
    <property type="match status" value="1"/>
</dbReference>
<organism evidence="3 4">
    <name type="scientific">Halovivax asiaticus JCM 14624</name>
    <dbReference type="NCBI Taxonomy" id="1227490"/>
    <lineage>
        <taxon>Archaea</taxon>
        <taxon>Methanobacteriati</taxon>
        <taxon>Methanobacteriota</taxon>
        <taxon>Stenosarchaea group</taxon>
        <taxon>Halobacteria</taxon>
        <taxon>Halobacteriales</taxon>
        <taxon>Natrialbaceae</taxon>
        <taxon>Halovivax</taxon>
    </lineage>
</organism>
<name>M0BMR2_9EURY</name>
<proteinExistence type="predicted"/>
<gene>
    <name evidence="3" type="ORF">C479_08858</name>
</gene>
<feature type="domain" description="Phosphatidic acid phosphatase type 2/haloperoxidase" evidence="2">
    <location>
        <begin position="56"/>
        <end position="175"/>
    </location>
</feature>
<keyword evidence="1" id="KW-0812">Transmembrane</keyword>
<evidence type="ECO:0000259" key="2">
    <source>
        <dbReference type="SMART" id="SM00014"/>
    </source>
</evidence>
<sequence length="233" mass="24559">MTRGIGEHALVNELLPDWLAVVFGIFTQLGDIWLLSLLLASLFLLDTPSRSGVAFVGGAWFAGLGLYRGLKDLLAWPRPSAMPLDPNPAGVVELVYEVTAFAGGYGFPSGHATSTTIVYVGLASVLTVSTARRRYTAAGTVVALVCLARIVLGLHYLVDVVAGVTLALTLLFGARALADHRSLDRATVAFAVAIPLAGFYLVTSGAELEAVLILAASLAGLVGWRRYDSTRMA</sequence>
<dbReference type="SUPFAM" id="SSF48317">
    <property type="entry name" value="Acid phosphatase/Vanadium-dependent haloperoxidase"/>
    <property type="match status" value="1"/>
</dbReference>